<comment type="caution">
    <text evidence="1">The sequence shown here is derived from an EMBL/GenBank/DDBJ whole genome shotgun (WGS) entry which is preliminary data.</text>
</comment>
<dbReference type="Proteomes" id="UP000753376">
    <property type="component" value="Unassembled WGS sequence"/>
</dbReference>
<evidence type="ECO:0000313" key="1">
    <source>
        <dbReference type="EMBL" id="MBU2873523.1"/>
    </source>
</evidence>
<proteinExistence type="predicted"/>
<name>A0ABS6A5Y8_9GAMM</name>
<keyword evidence="2" id="KW-1185">Reference proteome</keyword>
<accession>A0ABS6A5Y8</accession>
<evidence type="ECO:0000313" key="2">
    <source>
        <dbReference type="Proteomes" id="UP000753376"/>
    </source>
</evidence>
<organism evidence="1 2">
    <name type="scientific">Marinobacter salexigens</name>
    <dbReference type="NCBI Taxonomy" id="1925763"/>
    <lineage>
        <taxon>Bacteria</taxon>
        <taxon>Pseudomonadati</taxon>
        <taxon>Pseudomonadota</taxon>
        <taxon>Gammaproteobacteria</taxon>
        <taxon>Pseudomonadales</taxon>
        <taxon>Marinobacteraceae</taxon>
        <taxon>Marinobacter</taxon>
    </lineage>
</organism>
<protein>
    <submittedName>
        <fullName evidence="1">Uncharacterized protein</fullName>
    </submittedName>
</protein>
<dbReference type="EMBL" id="JAHKPV010000006">
    <property type="protein sequence ID" value="MBU2873523.1"/>
    <property type="molecule type" value="Genomic_DNA"/>
</dbReference>
<reference evidence="1 2" key="1">
    <citation type="submission" date="2021-05" db="EMBL/GenBank/DDBJ databases">
        <title>Draft genomes of bacteria isolated from model marine particles.</title>
        <authorList>
            <person name="Datta M.S."/>
            <person name="Schwartzman J.A."/>
            <person name="Enke T.N."/>
            <person name="Saavedra J."/>
            <person name="Cermak N."/>
            <person name="Cordero O.X."/>
        </authorList>
    </citation>
    <scope>NUCLEOTIDE SEQUENCE [LARGE SCALE GENOMIC DNA]</scope>
    <source>
        <strain evidence="1 2">D2M19</strain>
    </source>
</reference>
<sequence length="118" mass="13172">MKFPAVTVALVLVALLYVFWDQTREPPQLVDAGRFTNLQNNPVKLSTTVDWVVTQIPSFCEQASDRSEKAQASCVEYAQTRTSTCRRGVYDRFPSVVASEAVFRDVSITLINCLVQAP</sequence>
<gene>
    <name evidence="1" type="ORF">KO508_05810</name>
</gene>